<dbReference type="InterPro" id="IPR027417">
    <property type="entry name" value="P-loop_NTPase"/>
</dbReference>
<reference evidence="1 2" key="1">
    <citation type="journal article" date="2020" name="Microb. Ecol.">
        <title>Ecogenomics of the Marine Benthic Filamentous Cyanobacterium Adonisia.</title>
        <authorList>
            <person name="Walter J.M."/>
            <person name="Coutinho F.H."/>
            <person name="Leomil L."/>
            <person name="Hargreaves P.I."/>
            <person name="Campeao M.E."/>
            <person name="Vieira V.V."/>
            <person name="Silva B.S."/>
            <person name="Fistarol G.O."/>
            <person name="Salomon P.S."/>
            <person name="Sawabe T."/>
            <person name="Mino S."/>
            <person name="Hosokawa M."/>
            <person name="Miyashita H."/>
            <person name="Maruyama F."/>
            <person name="van Verk M.C."/>
            <person name="Dutilh B.E."/>
            <person name="Thompson C.C."/>
            <person name="Thompson F.L."/>
        </authorList>
    </citation>
    <scope>NUCLEOTIDE SEQUENCE [LARGE SCALE GENOMIC DNA]</scope>
    <source>
        <strain evidence="1 2">CCMR0081</strain>
    </source>
</reference>
<dbReference type="AlphaFoldDB" id="A0A6M0RWB9"/>
<organism evidence="1 2">
    <name type="scientific">Adonisia turfae CCMR0081</name>
    <dbReference type="NCBI Taxonomy" id="2292702"/>
    <lineage>
        <taxon>Bacteria</taxon>
        <taxon>Bacillati</taxon>
        <taxon>Cyanobacteriota</taxon>
        <taxon>Adonisia</taxon>
        <taxon>Adonisia turfae</taxon>
    </lineage>
</organism>
<gene>
    <name evidence="1" type="ORF">DXZ20_33265</name>
</gene>
<dbReference type="EMBL" id="QXHD01000004">
    <property type="protein sequence ID" value="NEZ60426.1"/>
    <property type="molecule type" value="Genomic_DNA"/>
</dbReference>
<dbReference type="Pfam" id="PF13469">
    <property type="entry name" value="Sulfotransfer_3"/>
    <property type="match status" value="2"/>
</dbReference>
<name>A0A6M0RWB9_9CYAN</name>
<keyword evidence="1" id="KW-0808">Transferase</keyword>
<dbReference type="PANTHER" id="PTHR11783">
    <property type="entry name" value="SULFOTRANSFERASE SULT"/>
    <property type="match status" value="1"/>
</dbReference>
<dbReference type="Gene3D" id="3.40.50.300">
    <property type="entry name" value="P-loop containing nucleotide triphosphate hydrolases"/>
    <property type="match status" value="1"/>
</dbReference>
<dbReference type="GO" id="GO:0008146">
    <property type="term" value="F:sulfotransferase activity"/>
    <property type="evidence" value="ECO:0007669"/>
    <property type="project" value="InterPro"/>
</dbReference>
<comment type="caution">
    <text evidence="1">The sequence shown here is derived from an EMBL/GenBank/DDBJ whole genome shotgun (WGS) entry which is preliminary data.</text>
</comment>
<evidence type="ECO:0000313" key="2">
    <source>
        <dbReference type="Proteomes" id="UP000481033"/>
    </source>
</evidence>
<dbReference type="Proteomes" id="UP000481033">
    <property type="component" value="Unassembled WGS sequence"/>
</dbReference>
<evidence type="ECO:0000313" key="1">
    <source>
        <dbReference type="EMBL" id="NEZ60426.1"/>
    </source>
</evidence>
<protein>
    <submittedName>
        <fullName evidence="1">Sulfotransferase</fullName>
    </submittedName>
</protein>
<dbReference type="RefSeq" id="WP_163702954.1">
    <property type="nucleotide sequence ID" value="NZ_QXHD01000004.1"/>
</dbReference>
<accession>A0A6M0RWB9</accession>
<dbReference type="SUPFAM" id="SSF52540">
    <property type="entry name" value="P-loop containing nucleoside triphosphate hydrolases"/>
    <property type="match status" value="1"/>
</dbReference>
<keyword evidence="2" id="KW-1185">Reference proteome</keyword>
<proteinExistence type="predicted"/>
<sequence length="336" mass="38713">MHTQEVGESVDMGQLTPYPKLFIVGCPRSGTSWVTSLIAGHPDVLAVPRETHVYRLVYEPFVEMPTWKWKKRLQSWKGILRRYGLKPLLFGFQPADIWRGILREHQILNRPDSHGLHGLVDYGDLRSLIKAIRLQVPETNRGLVQAEELIAAMFDRFFEQHGKPGQVVLEKTPMHIRYGEQILWRFPEARIIEVVRDGRDVCVSYNALAKQQRWAQIGTAGAIRQWKQCVEWGELIRERPSLSNRVHTVRYEALKADPDRCLQQIFQFANLAWHEQQVKEIVKAADISRVQQKGDGQYVRSGLVGDWKEKLSEAEIAMCDQIAGEQLVRLGYKAGR</sequence>